<accession>A0A845QZL4</accession>
<dbReference type="OrthoDB" id="1957948at2"/>
<dbReference type="InterPro" id="IPR032689">
    <property type="entry name" value="TraG-D_C"/>
</dbReference>
<evidence type="ECO:0000256" key="2">
    <source>
        <dbReference type="ARBA" id="ARBA00022475"/>
    </source>
</evidence>
<feature type="transmembrane region" description="Helical" evidence="7">
    <location>
        <begin position="70"/>
        <end position="91"/>
    </location>
</feature>
<feature type="transmembrane region" description="Helical" evidence="7">
    <location>
        <begin position="20"/>
        <end position="39"/>
    </location>
</feature>
<feature type="region of interest" description="Disordered" evidence="6">
    <location>
        <begin position="849"/>
        <end position="878"/>
    </location>
</feature>
<name>A0A845QZL4_9CLOT</name>
<dbReference type="RefSeq" id="WP_160198080.1">
    <property type="nucleotide sequence ID" value="NZ_QXXA01000013.1"/>
</dbReference>
<evidence type="ECO:0000259" key="8">
    <source>
        <dbReference type="Pfam" id="PF12696"/>
    </source>
</evidence>
<feature type="region of interest" description="Disordered" evidence="6">
    <location>
        <begin position="777"/>
        <end position="807"/>
    </location>
</feature>
<comment type="caution">
    <text evidence="9">The sequence shown here is derived from an EMBL/GenBank/DDBJ whole genome shotgun (WGS) entry which is preliminary data.</text>
</comment>
<dbReference type="Gene3D" id="3.40.50.300">
    <property type="entry name" value="P-loop containing nucleotide triphosphate hydrolases"/>
    <property type="match status" value="1"/>
</dbReference>
<comment type="subcellular location">
    <subcellularLocation>
        <location evidence="1">Cell membrane</location>
        <topology evidence="1">Multi-pass membrane protein</topology>
    </subcellularLocation>
</comment>
<reference evidence="9 10" key="1">
    <citation type="submission" date="2018-08" db="EMBL/GenBank/DDBJ databases">
        <title>Murine metabolic-syndrome-specific gut microbial biobank.</title>
        <authorList>
            <person name="Liu C."/>
        </authorList>
    </citation>
    <scope>NUCLEOTIDE SEQUENCE [LARGE SCALE GENOMIC DNA]</scope>
    <source>
        <strain evidence="9 10">583</strain>
    </source>
</reference>
<sequence>MLLFFITLAGDFFKKPSRRIQLFIFTILLTSISTVGYIIQIANTGFVSWLTAIDNIEVIPSSLLVGNIKLITFIFPLVAIIPMFTLIVEMLKEDKMKKSIRELEVNLLLPTVYKIDDTTIDIKICEDIETGEECIVPEKKTFEHTFLQGGTGSGKTATYIKPVLEQLFKKKAYLREELKKLAFESLEEGLAYLTKPVSNHWLNNNFSMELIQPKQDKREMYIKKLDKFIIGVRDKDELIYKNVTQGKKVELDTLEGDMKYIINTKIFERGLEIAAGKTQFEKEDTNRDIKLGDRFKDISIILEDSTGDDTDKEEKIVIDLPNLKGEQRYEIIVNKKGSDKIIYKDLGMAVIAPDGGLPSDTIKIANEFGVKVHKIDPTLAEIKKGGIAKFNPLKGGRADKVGDIISSILVSMDNAQGSSKSNPFFTNASIRAVRNLVILLKEIYPIMNNELDPTLRDVLDCLNDFDSVIPYVETMKEDEVKRKKWGSVISYFQTCFYPPPVDNNGKIIRGTSIGSQRKKTEESITGIINQLDNFITREEVDYILCDRENSIDLHKVIEEGECLAIATRQNELGERLGKAFALFFILSIQNVVLSRFSEDENPERPFHTIIDEFPFYINDNTKVFFTFARKYKCAVTIAIQNMAQLREISDEFRETIFTNTDTKILLPKSNLEDRKYWSEYFSTYTDFEMQTGTSSSSIFSDNPKYTETRRGTIQEKKNVSEQEINDLTFKQALYSYTDSKGRTKIGKGITDFMKINNKPKFNNFEFEKYNPIIKIKPDDNTESINDKANDKVNNYSEEEANKSQELNEEVEISFDEEDIDSMEFEETNKNKKTGVNFEEQNDIMNNEQDNEYKSQEESHESGHNNNNEEDYKIKEDQSNIEKVIEDEKDEDGKLERGYTEEINTTKLKVDKDQVLNIDDDLSDISISSQKEQTINDFDNLSNNDTLSGNESYNTSVIENEFDNEEQKETTSETDVVLDIDGIDDLESFDLEDLKNIKLENYDIKGTIEDKE</sequence>
<dbReference type="InterPro" id="IPR027417">
    <property type="entry name" value="P-loop_NTPase"/>
</dbReference>
<gene>
    <name evidence="9" type="ORF">D3Z33_12180</name>
</gene>
<dbReference type="Pfam" id="PF12696">
    <property type="entry name" value="TraG-D_C"/>
    <property type="match status" value="1"/>
</dbReference>
<keyword evidence="5 7" id="KW-0472">Membrane</keyword>
<dbReference type="SUPFAM" id="SSF52540">
    <property type="entry name" value="P-loop containing nucleoside triphosphate hydrolases"/>
    <property type="match status" value="1"/>
</dbReference>
<evidence type="ECO:0000256" key="1">
    <source>
        <dbReference type="ARBA" id="ARBA00004651"/>
    </source>
</evidence>
<organism evidence="9 10">
    <name type="scientific">Senegalia massiliensis</name>
    <dbReference type="NCBI Taxonomy" id="1720316"/>
    <lineage>
        <taxon>Bacteria</taxon>
        <taxon>Bacillati</taxon>
        <taxon>Bacillota</taxon>
        <taxon>Clostridia</taxon>
        <taxon>Eubacteriales</taxon>
        <taxon>Clostridiaceae</taxon>
        <taxon>Senegalia</taxon>
    </lineage>
</organism>
<evidence type="ECO:0000256" key="7">
    <source>
        <dbReference type="SAM" id="Phobius"/>
    </source>
</evidence>
<dbReference type="InterPro" id="IPR051539">
    <property type="entry name" value="T4SS-coupling_protein"/>
</dbReference>
<feature type="domain" description="TraD/TraG TraM recognition site" evidence="8">
    <location>
        <begin position="605"/>
        <end position="727"/>
    </location>
</feature>
<dbReference type="AlphaFoldDB" id="A0A845QZL4"/>
<evidence type="ECO:0000313" key="10">
    <source>
        <dbReference type="Proteomes" id="UP000467132"/>
    </source>
</evidence>
<feature type="compositionally biased region" description="Basic and acidic residues" evidence="6">
    <location>
        <begin position="869"/>
        <end position="878"/>
    </location>
</feature>
<dbReference type="PANTHER" id="PTHR37937">
    <property type="entry name" value="CONJUGATIVE TRANSFER: DNA TRANSPORT"/>
    <property type="match status" value="1"/>
</dbReference>
<keyword evidence="3 7" id="KW-0812">Transmembrane</keyword>
<feature type="compositionally biased region" description="Basic and acidic residues" evidence="6">
    <location>
        <begin position="850"/>
        <end position="862"/>
    </location>
</feature>
<feature type="compositionally biased region" description="Basic and acidic residues" evidence="6">
    <location>
        <begin position="777"/>
        <end position="790"/>
    </location>
</feature>
<dbReference type="Proteomes" id="UP000467132">
    <property type="component" value="Unassembled WGS sequence"/>
</dbReference>
<proteinExistence type="predicted"/>
<dbReference type="PANTHER" id="PTHR37937:SF1">
    <property type="entry name" value="CONJUGATIVE TRANSFER: DNA TRANSPORT"/>
    <property type="match status" value="1"/>
</dbReference>
<evidence type="ECO:0000256" key="5">
    <source>
        <dbReference type="ARBA" id="ARBA00023136"/>
    </source>
</evidence>
<keyword evidence="4 7" id="KW-1133">Transmembrane helix</keyword>
<evidence type="ECO:0000256" key="3">
    <source>
        <dbReference type="ARBA" id="ARBA00022692"/>
    </source>
</evidence>
<protein>
    <recommendedName>
        <fullName evidence="8">TraD/TraG TraM recognition site domain-containing protein</fullName>
    </recommendedName>
</protein>
<dbReference type="EMBL" id="QXXA01000013">
    <property type="protein sequence ID" value="NBI07610.1"/>
    <property type="molecule type" value="Genomic_DNA"/>
</dbReference>
<dbReference type="GO" id="GO:0005886">
    <property type="term" value="C:plasma membrane"/>
    <property type="evidence" value="ECO:0007669"/>
    <property type="project" value="UniProtKB-SubCell"/>
</dbReference>
<keyword evidence="10" id="KW-1185">Reference proteome</keyword>
<dbReference type="CDD" id="cd01127">
    <property type="entry name" value="TrwB_TraG_TraD_VirD4"/>
    <property type="match status" value="1"/>
</dbReference>
<evidence type="ECO:0000256" key="4">
    <source>
        <dbReference type="ARBA" id="ARBA00022989"/>
    </source>
</evidence>
<evidence type="ECO:0000313" key="9">
    <source>
        <dbReference type="EMBL" id="NBI07610.1"/>
    </source>
</evidence>
<evidence type="ECO:0000256" key="6">
    <source>
        <dbReference type="SAM" id="MobiDB-lite"/>
    </source>
</evidence>
<keyword evidence="2" id="KW-1003">Cell membrane</keyword>